<dbReference type="EMBL" id="CAKKLH010000342">
    <property type="protein sequence ID" value="CAH0113591.1"/>
    <property type="molecule type" value="Genomic_DNA"/>
</dbReference>
<evidence type="ECO:0000256" key="5">
    <source>
        <dbReference type="SAM" id="Phobius"/>
    </source>
</evidence>
<evidence type="ECO:0000256" key="2">
    <source>
        <dbReference type="ARBA" id="ARBA00023040"/>
    </source>
</evidence>
<comment type="subcellular location">
    <subcellularLocation>
        <location evidence="1">Membrane</location>
        <topology evidence="1">Multi-pass membrane protein</topology>
    </subcellularLocation>
</comment>
<dbReference type="AlphaFoldDB" id="A0A8J2WP67"/>
<keyword evidence="5" id="KW-1133">Transmembrane helix</keyword>
<keyword evidence="3" id="KW-0675">Receptor</keyword>
<reference evidence="6" key="1">
    <citation type="submission" date="2021-11" db="EMBL/GenBank/DDBJ databases">
        <authorList>
            <person name="Schell T."/>
        </authorList>
    </citation>
    <scope>NUCLEOTIDE SEQUENCE</scope>
    <source>
        <strain evidence="6">M5</strain>
    </source>
</reference>
<keyword evidence="5" id="KW-0472">Membrane</keyword>
<evidence type="ECO:0000313" key="6">
    <source>
        <dbReference type="EMBL" id="CAH0113591.1"/>
    </source>
</evidence>
<protein>
    <recommendedName>
        <fullName evidence="8">G-protein coupled receptors family 1 profile domain-containing protein</fullName>
    </recommendedName>
</protein>
<organism evidence="6 7">
    <name type="scientific">Daphnia galeata</name>
    <dbReference type="NCBI Taxonomy" id="27404"/>
    <lineage>
        <taxon>Eukaryota</taxon>
        <taxon>Metazoa</taxon>
        <taxon>Ecdysozoa</taxon>
        <taxon>Arthropoda</taxon>
        <taxon>Crustacea</taxon>
        <taxon>Branchiopoda</taxon>
        <taxon>Diplostraca</taxon>
        <taxon>Cladocera</taxon>
        <taxon>Anomopoda</taxon>
        <taxon>Daphniidae</taxon>
        <taxon>Daphnia</taxon>
    </lineage>
</organism>
<dbReference type="GO" id="GO:0005886">
    <property type="term" value="C:plasma membrane"/>
    <property type="evidence" value="ECO:0007669"/>
    <property type="project" value="TreeGrafter"/>
</dbReference>
<feature type="transmembrane region" description="Helical" evidence="5">
    <location>
        <begin position="6"/>
        <end position="27"/>
    </location>
</feature>
<name>A0A8J2WP67_9CRUS</name>
<dbReference type="Gene3D" id="1.20.1070.10">
    <property type="entry name" value="Rhodopsin 7-helix transmembrane proteins"/>
    <property type="match status" value="1"/>
</dbReference>
<evidence type="ECO:0008006" key="8">
    <source>
        <dbReference type="Google" id="ProtNLM"/>
    </source>
</evidence>
<evidence type="ECO:0000256" key="1">
    <source>
        <dbReference type="ARBA" id="ARBA00004141"/>
    </source>
</evidence>
<dbReference type="GO" id="GO:0008188">
    <property type="term" value="F:neuropeptide receptor activity"/>
    <property type="evidence" value="ECO:0007669"/>
    <property type="project" value="TreeGrafter"/>
</dbReference>
<keyword evidence="2" id="KW-0297">G-protein coupled receptor</keyword>
<dbReference type="PANTHER" id="PTHR24238">
    <property type="entry name" value="G-PROTEIN COUPLED RECEPTOR"/>
    <property type="match status" value="1"/>
</dbReference>
<comment type="caution">
    <text evidence="6">The sequence shown here is derived from an EMBL/GenBank/DDBJ whole genome shotgun (WGS) entry which is preliminary data.</text>
</comment>
<evidence type="ECO:0000256" key="4">
    <source>
        <dbReference type="ARBA" id="ARBA00023224"/>
    </source>
</evidence>
<dbReference type="OrthoDB" id="10037617at2759"/>
<gene>
    <name evidence="6" type="ORF">DGAL_LOCUS17488</name>
</gene>
<sequence>MVTIRMAIADLLLGVFCMPFTLIGQLLRDFIFGSFMCKTIPYFQGERKPPHLKCEDSSLSAKSNSIPTPTHTTCCFNIFNLFTIF</sequence>
<proteinExistence type="predicted"/>
<dbReference type="Proteomes" id="UP000789390">
    <property type="component" value="Unassembled WGS sequence"/>
</dbReference>
<keyword evidence="4" id="KW-0807">Transducer</keyword>
<dbReference type="PANTHER" id="PTHR24238:SF46">
    <property type="entry name" value="GASTRIN_CHOLECYSTOKININ TYPE B RECEPTOR"/>
    <property type="match status" value="1"/>
</dbReference>
<keyword evidence="5" id="KW-0812">Transmembrane</keyword>
<keyword evidence="7" id="KW-1185">Reference proteome</keyword>
<accession>A0A8J2WP67</accession>
<dbReference type="SUPFAM" id="SSF81321">
    <property type="entry name" value="Family A G protein-coupled receptor-like"/>
    <property type="match status" value="1"/>
</dbReference>
<evidence type="ECO:0000256" key="3">
    <source>
        <dbReference type="ARBA" id="ARBA00023170"/>
    </source>
</evidence>
<evidence type="ECO:0000313" key="7">
    <source>
        <dbReference type="Proteomes" id="UP000789390"/>
    </source>
</evidence>